<feature type="domain" description="HTH cro/C1-type" evidence="1">
    <location>
        <begin position="12"/>
        <end position="66"/>
    </location>
</feature>
<dbReference type="InterPro" id="IPR001387">
    <property type="entry name" value="Cro/C1-type_HTH"/>
</dbReference>
<proteinExistence type="predicted"/>
<dbReference type="CDD" id="cd00093">
    <property type="entry name" value="HTH_XRE"/>
    <property type="match status" value="1"/>
</dbReference>
<organism evidence="2 3">
    <name type="scientific">Microbacterium proteolyticum</name>
    <dbReference type="NCBI Taxonomy" id="1572644"/>
    <lineage>
        <taxon>Bacteria</taxon>
        <taxon>Bacillati</taxon>
        <taxon>Actinomycetota</taxon>
        <taxon>Actinomycetes</taxon>
        <taxon>Micrococcales</taxon>
        <taxon>Microbacteriaceae</taxon>
        <taxon>Microbacterium</taxon>
    </lineage>
</organism>
<sequence length="77" mass="8108">MDQYVAAASAELRAAQGRAKLSNVALAAKSGIPLPTLRRYLNGERDTPVSALFRIANALGVDAGRLLNDAADRVEDA</sequence>
<dbReference type="InterPro" id="IPR010982">
    <property type="entry name" value="Lambda_DNA-bd_dom_sf"/>
</dbReference>
<comment type="caution">
    <text evidence="2">The sequence shown here is derived from an EMBL/GenBank/DDBJ whole genome shotgun (WGS) entry which is preliminary data.</text>
</comment>
<protein>
    <submittedName>
        <fullName evidence="2">Transcriptional regulator with XRE-family HTH domain</fullName>
    </submittedName>
</protein>
<dbReference type="AlphaFoldDB" id="A0A7W5CJ39"/>
<evidence type="ECO:0000313" key="3">
    <source>
        <dbReference type="Proteomes" id="UP000543579"/>
    </source>
</evidence>
<name>A0A7W5CJ39_9MICO</name>
<evidence type="ECO:0000313" key="2">
    <source>
        <dbReference type="EMBL" id="MBB3158234.1"/>
    </source>
</evidence>
<dbReference type="PROSITE" id="PS50943">
    <property type="entry name" value="HTH_CROC1"/>
    <property type="match status" value="1"/>
</dbReference>
<evidence type="ECO:0000259" key="1">
    <source>
        <dbReference type="PROSITE" id="PS50943"/>
    </source>
</evidence>
<dbReference type="SUPFAM" id="SSF47413">
    <property type="entry name" value="lambda repressor-like DNA-binding domains"/>
    <property type="match status" value="1"/>
</dbReference>
<accession>A0A7W5CJ39</accession>
<dbReference type="RefSeq" id="WP_183419689.1">
    <property type="nucleotide sequence ID" value="NZ_JACHXY010000002.1"/>
</dbReference>
<reference evidence="2 3" key="1">
    <citation type="submission" date="2020-08" db="EMBL/GenBank/DDBJ databases">
        <title>Genomic Encyclopedia of Type Strains, Phase III (KMG-III): the genomes of soil and plant-associated and newly described type strains.</title>
        <authorList>
            <person name="Whitman W."/>
        </authorList>
    </citation>
    <scope>NUCLEOTIDE SEQUENCE [LARGE SCALE GENOMIC DNA]</scope>
    <source>
        <strain evidence="2 3">CECT 8356</strain>
    </source>
</reference>
<dbReference type="EMBL" id="JACHXY010000002">
    <property type="protein sequence ID" value="MBB3158234.1"/>
    <property type="molecule type" value="Genomic_DNA"/>
</dbReference>
<gene>
    <name evidence="2" type="ORF">FHS07_001930</name>
</gene>
<dbReference type="SMART" id="SM00530">
    <property type="entry name" value="HTH_XRE"/>
    <property type="match status" value="1"/>
</dbReference>
<dbReference type="Pfam" id="PF01381">
    <property type="entry name" value="HTH_3"/>
    <property type="match status" value="1"/>
</dbReference>
<dbReference type="GO" id="GO:0003677">
    <property type="term" value="F:DNA binding"/>
    <property type="evidence" value="ECO:0007669"/>
    <property type="project" value="InterPro"/>
</dbReference>
<dbReference type="Gene3D" id="1.10.260.40">
    <property type="entry name" value="lambda repressor-like DNA-binding domains"/>
    <property type="match status" value="1"/>
</dbReference>
<dbReference type="Proteomes" id="UP000543579">
    <property type="component" value="Unassembled WGS sequence"/>
</dbReference>